<name>A0A0E9XBZ6_ANGAN</name>
<proteinExistence type="predicted"/>
<reference evidence="1" key="1">
    <citation type="submission" date="2014-11" db="EMBL/GenBank/DDBJ databases">
        <authorList>
            <person name="Amaro Gonzalez C."/>
        </authorList>
    </citation>
    <scope>NUCLEOTIDE SEQUENCE</scope>
</reference>
<protein>
    <submittedName>
        <fullName evidence="1">Uncharacterized protein</fullName>
    </submittedName>
</protein>
<reference evidence="1" key="2">
    <citation type="journal article" date="2015" name="Fish Shellfish Immunol.">
        <title>Early steps in the European eel (Anguilla anguilla)-Vibrio vulnificus interaction in the gills: Role of the RtxA13 toxin.</title>
        <authorList>
            <person name="Callol A."/>
            <person name="Pajuelo D."/>
            <person name="Ebbesson L."/>
            <person name="Teles M."/>
            <person name="MacKenzie S."/>
            <person name="Amaro C."/>
        </authorList>
    </citation>
    <scope>NUCLEOTIDE SEQUENCE</scope>
</reference>
<dbReference type="AlphaFoldDB" id="A0A0E9XBZ6"/>
<dbReference type="EMBL" id="GBXM01008616">
    <property type="protein sequence ID" value="JAH99961.1"/>
    <property type="molecule type" value="Transcribed_RNA"/>
</dbReference>
<sequence length="24" mass="2655">MCERNADGITLCIPRTNSTSFLVI</sequence>
<accession>A0A0E9XBZ6</accession>
<organism evidence="1">
    <name type="scientific">Anguilla anguilla</name>
    <name type="common">European freshwater eel</name>
    <name type="synonym">Muraena anguilla</name>
    <dbReference type="NCBI Taxonomy" id="7936"/>
    <lineage>
        <taxon>Eukaryota</taxon>
        <taxon>Metazoa</taxon>
        <taxon>Chordata</taxon>
        <taxon>Craniata</taxon>
        <taxon>Vertebrata</taxon>
        <taxon>Euteleostomi</taxon>
        <taxon>Actinopterygii</taxon>
        <taxon>Neopterygii</taxon>
        <taxon>Teleostei</taxon>
        <taxon>Anguilliformes</taxon>
        <taxon>Anguillidae</taxon>
        <taxon>Anguilla</taxon>
    </lineage>
</organism>
<evidence type="ECO:0000313" key="1">
    <source>
        <dbReference type="EMBL" id="JAH99961.1"/>
    </source>
</evidence>